<protein>
    <submittedName>
        <fullName evidence="8">Polysaccharide biosynthesis protein GtrA</fullName>
    </submittedName>
</protein>
<keyword evidence="4 6" id="KW-1133">Transmembrane helix</keyword>
<dbReference type="Pfam" id="PF04138">
    <property type="entry name" value="GtrA_DPMS_TM"/>
    <property type="match status" value="1"/>
</dbReference>
<evidence type="ECO:0000256" key="1">
    <source>
        <dbReference type="ARBA" id="ARBA00004141"/>
    </source>
</evidence>
<reference evidence="8 9" key="1">
    <citation type="journal article" date="2018" name="MBio">
        <title>Insights into the evolution of host association through the isolation and characterization of a novel human periodontal pathobiont, Desulfobulbus oralis.</title>
        <authorList>
            <person name="Cross K.L."/>
            <person name="Chirania P."/>
            <person name="Xiong W."/>
            <person name="Beall C.J."/>
            <person name="Elkins J.G."/>
            <person name="Giannone R.J."/>
            <person name="Griffen A.L."/>
            <person name="Guss A.M."/>
            <person name="Hettich R.L."/>
            <person name="Joshi S.S."/>
            <person name="Mokrzan E.M."/>
            <person name="Martin R.K."/>
            <person name="Zhulin I.B."/>
            <person name="Leys E.J."/>
            <person name="Podar M."/>
        </authorList>
    </citation>
    <scope>NUCLEOTIDE SEQUENCE [LARGE SCALE GENOMIC DNA]</scope>
    <source>
        <strain evidence="8 9">ORNL</strain>
    </source>
</reference>
<evidence type="ECO:0000256" key="5">
    <source>
        <dbReference type="ARBA" id="ARBA00023136"/>
    </source>
</evidence>
<name>A0A2L1GNM9_9BACT</name>
<proteinExistence type="inferred from homology"/>
<keyword evidence="5 6" id="KW-0472">Membrane</keyword>
<dbReference type="KEGG" id="deo:CAY53_07135"/>
<comment type="subcellular location">
    <subcellularLocation>
        <location evidence="1">Membrane</location>
        <topology evidence="1">Multi-pass membrane protein</topology>
    </subcellularLocation>
</comment>
<comment type="similarity">
    <text evidence="2">Belongs to the GtrA family.</text>
</comment>
<evidence type="ECO:0000256" key="4">
    <source>
        <dbReference type="ARBA" id="ARBA00022989"/>
    </source>
</evidence>
<dbReference type="InterPro" id="IPR051401">
    <property type="entry name" value="GtrA_CellWall_Glycosyl"/>
</dbReference>
<dbReference type="GO" id="GO:0000271">
    <property type="term" value="P:polysaccharide biosynthetic process"/>
    <property type="evidence" value="ECO:0007669"/>
    <property type="project" value="InterPro"/>
</dbReference>
<evidence type="ECO:0000256" key="2">
    <source>
        <dbReference type="ARBA" id="ARBA00009399"/>
    </source>
</evidence>
<dbReference type="Proteomes" id="UP000239867">
    <property type="component" value="Chromosome"/>
</dbReference>
<feature type="transmembrane region" description="Helical" evidence="6">
    <location>
        <begin position="21"/>
        <end position="40"/>
    </location>
</feature>
<dbReference type="OrthoDB" id="9812049at2"/>
<gene>
    <name evidence="8" type="ORF">CAY53_07135</name>
</gene>
<evidence type="ECO:0000313" key="9">
    <source>
        <dbReference type="Proteomes" id="UP000239867"/>
    </source>
</evidence>
<organism evidence="8 9">
    <name type="scientific">Desulfobulbus oralis</name>
    <dbReference type="NCBI Taxonomy" id="1986146"/>
    <lineage>
        <taxon>Bacteria</taxon>
        <taxon>Pseudomonadati</taxon>
        <taxon>Thermodesulfobacteriota</taxon>
        <taxon>Desulfobulbia</taxon>
        <taxon>Desulfobulbales</taxon>
        <taxon>Desulfobulbaceae</taxon>
        <taxon>Desulfobulbus</taxon>
    </lineage>
</organism>
<dbReference type="GO" id="GO:0005886">
    <property type="term" value="C:plasma membrane"/>
    <property type="evidence" value="ECO:0007669"/>
    <property type="project" value="TreeGrafter"/>
</dbReference>
<evidence type="ECO:0000259" key="7">
    <source>
        <dbReference type="Pfam" id="PF04138"/>
    </source>
</evidence>
<keyword evidence="3 6" id="KW-0812">Transmembrane</keyword>
<dbReference type="PANTHER" id="PTHR38459">
    <property type="entry name" value="PROPHAGE BACTOPRENOL-LINKED GLUCOSE TRANSLOCASE HOMOLOG"/>
    <property type="match status" value="1"/>
</dbReference>
<dbReference type="PANTHER" id="PTHR38459:SF1">
    <property type="entry name" value="PROPHAGE BACTOPRENOL-LINKED GLUCOSE TRANSLOCASE HOMOLOG"/>
    <property type="match status" value="1"/>
</dbReference>
<accession>A0A2L1GNM9</accession>
<feature type="transmembrane region" description="Helical" evidence="6">
    <location>
        <begin position="46"/>
        <end position="65"/>
    </location>
</feature>
<feature type="domain" description="GtrA/DPMS transmembrane" evidence="7">
    <location>
        <begin position="20"/>
        <end position="140"/>
    </location>
</feature>
<feature type="transmembrane region" description="Helical" evidence="6">
    <location>
        <begin position="118"/>
        <end position="139"/>
    </location>
</feature>
<feature type="transmembrane region" description="Helical" evidence="6">
    <location>
        <begin position="77"/>
        <end position="98"/>
    </location>
</feature>
<keyword evidence="9" id="KW-1185">Reference proteome</keyword>
<dbReference type="EMBL" id="CP021255">
    <property type="protein sequence ID" value="AVD71272.1"/>
    <property type="molecule type" value="Genomic_DNA"/>
</dbReference>
<evidence type="ECO:0000313" key="8">
    <source>
        <dbReference type="EMBL" id="AVD71272.1"/>
    </source>
</evidence>
<sequence>MCSIQGGTTVLGHPDKTLYKFLLVGLINTALGASVMFVAYNMLGLSYWLSSAANYIVGSTLSYFLNKYYTFQNNEHSLGMIFKFILHIAACYFLAYYLAMKMMYWLLAASSVSTRDNIALLCGMCLFTYMNYLGQRFFVFAKKRKKLQ</sequence>
<evidence type="ECO:0000256" key="6">
    <source>
        <dbReference type="SAM" id="Phobius"/>
    </source>
</evidence>
<dbReference type="AlphaFoldDB" id="A0A2L1GNM9"/>
<dbReference type="InterPro" id="IPR007267">
    <property type="entry name" value="GtrA_DPMS_TM"/>
</dbReference>
<evidence type="ECO:0000256" key="3">
    <source>
        <dbReference type="ARBA" id="ARBA00022692"/>
    </source>
</evidence>